<dbReference type="KEGG" id="jeo:JMA_42180"/>
<reference evidence="1 2" key="1">
    <citation type="submission" date="2014-08" db="EMBL/GenBank/DDBJ databases">
        <title>Complete genome of a marine bacteria Jeotgalibacillus malaysiensis.</title>
        <authorList>
            <person name="Yaakop A.S."/>
            <person name="Chan K.-G."/>
            <person name="Goh K.M."/>
        </authorList>
    </citation>
    <scope>NUCLEOTIDE SEQUENCE [LARGE SCALE GENOMIC DNA]</scope>
    <source>
        <strain evidence="1 2">D5</strain>
        <plasmid evidence="2">Plasmid</plasmid>
    </source>
</reference>
<dbReference type="Proteomes" id="UP000031449">
    <property type="component" value="Plasmid unnamed"/>
</dbReference>
<keyword evidence="2" id="KW-1185">Reference proteome</keyword>
<gene>
    <name evidence="1" type="ORF">JMA_42180</name>
</gene>
<organism evidence="1 2">
    <name type="scientific">Jeotgalibacillus malaysiensis</name>
    <dbReference type="NCBI Taxonomy" id="1508404"/>
    <lineage>
        <taxon>Bacteria</taxon>
        <taxon>Bacillati</taxon>
        <taxon>Bacillota</taxon>
        <taxon>Bacilli</taxon>
        <taxon>Bacillales</taxon>
        <taxon>Caryophanaceae</taxon>
        <taxon>Jeotgalibacillus</taxon>
    </lineage>
</organism>
<evidence type="ECO:0000313" key="1">
    <source>
        <dbReference type="EMBL" id="AJD93535.1"/>
    </source>
</evidence>
<keyword evidence="1" id="KW-0614">Plasmid</keyword>
<dbReference type="EMBL" id="CP009417">
    <property type="protein sequence ID" value="AJD93535.1"/>
    <property type="molecule type" value="Genomic_DNA"/>
</dbReference>
<dbReference type="OrthoDB" id="9877428at2"/>
<dbReference type="HOGENOM" id="CLU_1178382_0_0_9"/>
<proteinExistence type="predicted"/>
<name>A0A0B5ATJ2_9BACL</name>
<geneLocation type="plasmid" evidence="2"/>
<protein>
    <submittedName>
        <fullName evidence="1">Uncharacterized protein</fullName>
    </submittedName>
</protein>
<accession>A0A0B5ATJ2</accession>
<evidence type="ECO:0000313" key="2">
    <source>
        <dbReference type="Proteomes" id="UP000031449"/>
    </source>
</evidence>
<dbReference type="BioCyc" id="JESP1508404:G14D9-13541-MONOMER"/>
<sequence>MQKLNQLGLELISMKQELMNDKHSDIVRKALLFQVENMTENKLIEVDTQVELTNEKMLLDEFRLYLMEKPSYMKTAEELRGEYDAIRESITEKMNTEVNLESFSNVQDETITFIQTFELDLEWVKHYFAVKESDIPRLVKENGFVAKFAVLRLLKLVDDFMASNMSENDYVDVKRDDNVYMNVETSSYCLDLIYTVSIDDAEVEDTHEGIAKFISTTATDSDKYVTDKLS</sequence>
<dbReference type="AlphaFoldDB" id="A0A0B5ATJ2"/>